<keyword evidence="5 7" id="KW-1133">Transmembrane helix</keyword>
<evidence type="ECO:0000256" key="7">
    <source>
        <dbReference type="SAM" id="Phobius"/>
    </source>
</evidence>
<evidence type="ECO:0000256" key="4">
    <source>
        <dbReference type="ARBA" id="ARBA00022692"/>
    </source>
</evidence>
<gene>
    <name evidence="10" type="ORF">KBB96_08390</name>
</gene>
<comment type="subcellular location">
    <subcellularLocation>
        <location evidence="1">Cell membrane</location>
        <topology evidence="1">Multi-pass membrane protein</topology>
    </subcellularLocation>
</comment>
<evidence type="ECO:0000256" key="3">
    <source>
        <dbReference type="ARBA" id="ARBA00022475"/>
    </source>
</evidence>
<dbReference type="GO" id="GO:0005886">
    <property type="term" value="C:plasma membrane"/>
    <property type="evidence" value="ECO:0007669"/>
    <property type="project" value="UniProtKB-SubCell"/>
</dbReference>
<dbReference type="KEGG" id="lamb:KBB96_08390"/>
<dbReference type="RefSeq" id="WP_211634241.1">
    <property type="nucleotide sequence ID" value="NZ_CP073100.1"/>
</dbReference>
<comment type="similarity">
    <text evidence="2">Belongs to the peptidase A24 family.</text>
</comment>
<dbReference type="GO" id="GO:0004190">
    <property type="term" value="F:aspartic-type endopeptidase activity"/>
    <property type="evidence" value="ECO:0007669"/>
    <property type="project" value="InterPro"/>
</dbReference>
<feature type="transmembrane region" description="Helical" evidence="7">
    <location>
        <begin position="308"/>
        <end position="341"/>
    </location>
</feature>
<dbReference type="PANTHER" id="PTHR30487">
    <property type="entry name" value="TYPE 4 PREPILIN-LIKE PROTEINS LEADER PEPTIDE-PROCESSING ENZYME"/>
    <property type="match status" value="1"/>
</dbReference>
<evidence type="ECO:0000256" key="6">
    <source>
        <dbReference type="ARBA" id="ARBA00023136"/>
    </source>
</evidence>
<proteinExistence type="inferred from homology"/>
<dbReference type="AlphaFoldDB" id="A0A975J2L5"/>
<keyword evidence="3" id="KW-1003">Cell membrane</keyword>
<dbReference type="InterPro" id="IPR010627">
    <property type="entry name" value="Prepilin_pept_A24_N"/>
</dbReference>
<keyword evidence="11" id="KW-1185">Reference proteome</keyword>
<feature type="transmembrane region" description="Helical" evidence="7">
    <location>
        <begin position="136"/>
        <end position="156"/>
    </location>
</feature>
<sequence length="382" mass="42263">MPFYPPFDHWLWLIPAFLVGSCIGSFLNVVIYRVPLGLSVNEPKRSFCPKCKSPIPLKRNIPLFSWLLLRGRCADCKCRIPVRYFLVELLTALLFTAAWIVFTRKGVDGAVAVPFLWILLALLVSITFIDVEHMIIPTGLTWAGTAFGFVACVLWPKLAALPGTPGMTWLDGLKQAGIGLAAGYIGLRAVVELGKLAFGRLDKKFNSAVAWKVQEGEGDDAPMEFIIDGEMTQWWDIFSRKTDRLILDAKSILIDGNEIGGGQLTVRELEFELPDGTVKPFLDIRSMEGTATRAVIPREAMGMGDPPLLGMIGAFFGWTGVFFTVFSASIFATVLALIARIGFGRPLPFGPFLALGAVTWMFGGWKIWQWYMTLLGPMDFGR</sequence>
<evidence type="ECO:0000259" key="8">
    <source>
        <dbReference type="Pfam" id="PF01478"/>
    </source>
</evidence>
<evidence type="ECO:0000256" key="1">
    <source>
        <dbReference type="ARBA" id="ARBA00004651"/>
    </source>
</evidence>
<evidence type="ECO:0000259" key="9">
    <source>
        <dbReference type="Pfam" id="PF06750"/>
    </source>
</evidence>
<evidence type="ECO:0000256" key="2">
    <source>
        <dbReference type="ARBA" id="ARBA00005801"/>
    </source>
</evidence>
<evidence type="ECO:0000256" key="5">
    <source>
        <dbReference type="ARBA" id="ARBA00022989"/>
    </source>
</evidence>
<accession>A0A975J2L5</accession>
<dbReference type="GO" id="GO:0006465">
    <property type="term" value="P:signal peptide processing"/>
    <property type="evidence" value="ECO:0007669"/>
    <property type="project" value="TreeGrafter"/>
</dbReference>
<evidence type="ECO:0000313" key="11">
    <source>
        <dbReference type="Proteomes" id="UP000676169"/>
    </source>
</evidence>
<protein>
    <submittedName>
        <fullName evidence="10">Prepilin peptidase</fullName>
    </submittedName>
</protein>
<feature type="transmembrane region" description="Helical" evidence="7">
    <location>
        <begin position="84"/>
        <end position="103"/>
    </location>
</feature>
<feature type="transmembrane region" description="Helical" evidence="7">
    <location>
        <begin position="109"/>
        <end position="129"/>
    </location>
</feature>
<dbReference type="EMBL" id="CP073100">
    <property type="protein sequence ID" value="QUE52897.1"/>
    <property type="molecule type" value="Genomic_DNA"/>
</dbReference>
<dbReference type="InterPro" id="IPR050882">
    <property type="entry name" value="Prepilin_peptidase/N-MTase"/>
</dbReference>
<keyword evidence="6 7" id="KW-0472">Membrane</keyword>
<feature type="transmembrane region" description="Helical" evidence="7">
    <location>
        <begin position="12"/>
        <end position="34"/>
    </location>
</feature>
<keyword evidence="4 7" id="KW-0812">Transmembrane</keyword>
<dbReference type="PANTHER" id="PTHR30487:SF0">
    <property type="entry name" value="PREPILIN LEADER PEPTIDASE_N-METHYLTRANSFERASE-RELATED"/>
    <property type="match status" value="1"/>
</dbReference>
<evidence type="ECO:0000313" key="10">
    <source>
        <dbReference type="EMBL" id="QUE52897.1"/>
    </source>
</evidence>
<feature type="domain" description="Prepilin type IV endopeptidase peptidase" evidence="8">
    <location>
        <begin position="296"/>
        <end position="337"/>
    </location>
</feature>
<dbReference type="Pfam" id="PF01478">
    <property type="entry name" value="Peptidase_A24"/>
    <property type="match status" value="1"/>
</dbReference>
<reference evidence="10" key="1">
    <citation type="submission" date="2021-04" db="EMBL/GenBank/DDBJ databases">
        <title>Luteolibacter sp. 32A isolated from the skin of an Anderson's salamander (Ambystoma andersonii).</title>
        <authorList>
            <person name="Spergser J."/>
            <person name="Busse H.-J."/>
        </authorList>
    </citation>
    <scope>NUCLEOTIDE SEQUENCE</scope>
    <source>
        <strain evidence="10">32A</strain>
    </source>
</reference>
<dbReference type="Proteomes" id="UP000676169">
    <property type="component" value="Chromosome"/>
</dbReference>
<dbReference type="InterPro" id="IPR000045">
    <property type="entry name" value="Prepilin_IV_endopep_pep"/>
</dbReference>
<dbReference type="Pfam" id="PF06750">
    <property type="entry name" value="A24_N_bact"/>
    <property type="match status" value="1"/>
</dbReference>
<feature type="domain" description="Prepilin peptidase A24 N-terminal" evidence="9">
    <location>
        <begin position="18"/>
        <end position="101"/>
    </location>
</feature>
<organism evidence="10 11">
    <name type="scientific">Luteolibacter ambystomatis</name>
    <dbReference type="NCBI Taxonomy" id="2824561"/>
    <lineage>
        <taxon>Bacteria</taxon>
        <taxon>Pseudomonadati</taxon>
        <taxon>Verrucomicrobiota</taxon>
        <taxon>Verrucomicrobiia</taxon>
        <taxon>Verrucomicrobiales</taxon>
        <taxon>Verrucomicrobiaceae</taxon>
        <taxon>Luteolibacter</taxon>
    </lineage>
</organism>
<name>A0A975J2L5_9BACT</name>
<feature type="transmembrane region" description="Helical" evidence="7">
    <location>
        <begin position="347"/>
        <end position="368"/>
    </location>
</feature>